<dbReference type="NCBIfam" id="TIGR04364">
    <property type="entry name" value="methyltran_FxLD"/>
    <property type="match status" value="1"/>
</dbReference>
<dbReference type="InterPro" id="IPR027573">
    <property type="entry name" value="Methyltran_FxLD"/>
</dbReference>
<dbReference type="GO" id="GO:0032259">
    <property type="term" value="P:methylation"/>
    <property type="evidence" value="ECO:0007669"/>
    <property type="project" value="UniProtKB-KW"/>
</dbReference>
<evidence type="ECO:0000256" key="9">
    <source>
        <dbReference type="ARBA" id="ARBA00030757"/>
    </source>
</evidence>
<evidence type="ECO:0000313" key="12">
    <source>
        <dbReference type="EMBL" id="MFC0862230.1"/>
    </source>
</evidence>
<comment type="similarity">
    <text evidence="2">Belongs to the methyltransferase superfamily. L-isoaspartyl/D-aspartyl protein methyltransferase family.</text>
</comment>
<gene>
    <name evidence="12" type="primary">fxlM</name>
    <name evidence="12" type="ORF">ACFHYQ_07965</name>
</gene>
<evidence type="ECO:0000256" key="11">
    <source>
        <dbReference type="ARBA" id="ARBA00031350"/>
    </source>
</evidence>
<dbReference type="InterPro" id="IPR029063">
    <property type="entry name" value="SAM-dependent_MTases_sf"/>
</dbReference>
<comment type="subcellular location">
    <subcellularLocation>
        <location evidence="1">Cytoplasm</location>
    </subcellularLocation>
</comment>
<dbReference type="GO" id="GO:0008168">
    <property type="term" value="F:methyltransferase activity"/>
    <property type="evidence" value="ECO:0007669"/>
    <property type="project" value="UniProtKB-KW"/>
</dbReference>
<dbReference type="Gene3D" id="3.40.50.150">
    <property type="entry name" value="Vaccinia Virus protein VP39"/>
    <property type="match status" value="1"/>
</dbReference>
<proteinExistence type="inferred from homology"/>
<evidence type="ECO:0000256" key="3">
    <source>
        <dbReference type="ARBA" id="ARBA00011890"/>
    </source>
</evidence>
<evidence type="ECO:0000313" key="13">
    <source>
        <dbReference type="Proteomes" id="UP001589870"/>
    </source>
</evidence>
<dbReference type="InterPro" id="IPR000682">
    <property type="entry name" value="PCMT"/>
</dbReference>
<name>A0ABV6U1B9_9ACTN</name>
<dbReference type="CDD" id="cd02440">
    <property type="entry name" value="AdoMet_MTases"/>
    <property type="match status" value="1"/>
</dbReference>
<dbReference type="EMBL" id="JBHMQT010000011">
    <property type="protein sequence ID" value="MFC0862230.1"/>
    <property type="molecule type" value="Genomic_DNA"/>
</dbReference>
<keyword evidence="5" id="KW-0963">Cytoplasm</keyword>
<sequence>MTTSHMNTADADTAAELRAAMVGELRSTGAITSESVAEAVSTVPRHLFAPGEPLEAVYDDGNAVLVKRDPNGTATSYLSAAHIQAVMLEQAEIEPGMRVLEIGSGGYNAALLAELVGAGGKVTSVDIDPDIVARARDCLAAAGYDRVEVMLADAEYGVPVGAPYDRIVVTAGAWDISPAWVEQLSERGRLVVPLRMRGLTRSIAFDRDGESLASHSYRLCAFVPMQGSGAHRERTVLLGDEAALRLDDESRHFDVAAMRKALHSPRLERWSGAAFDLPDELELFLMSAPQAVMLHTSEEFVEQGLLARSAGRGVPALISDGGSFAYRTKRPDEATGGFESGVIAHGPEAEQVAARYVGLLRQWADNHRRRGAARIRYIPKAVGMAVPYQEFAVKRRGVVAIFWS</sequence>
<comment type="caution">
    <text evidence="12">The sequence shown here is derived from an EMBL/GenBank/DDBJ whole genome shotgun (WGS) entry which is preliminary data.</text>
</comment>
<evidence type="ECO:0000256" key="4">
    <source>
        <dbReference type="ARBA" id="ARBA00013346"/>
    </source>
</evidence>
<evidence type="ECO:0000256" key="6">
    <source>
        <dbReference type="ARBA" id="ARBA00022603"/>
    </source>
</evidence>
<dbReference type="EC" id="2.1.1.77" evidence="3"/>
<evidence type="ECO:0000256" key="5">
    <source>
        <dbReference type="ARBA" id="ARBA00022490"/>
    </source>
</evidence>
<dbReference type="Pfam" id="PF01135">
    <property type="entry name" value="PCMT"/>
    <property type="match status" value="1"/>
</dbReference>
<evidence type="ECO:0000256" key="8">
    <source>
        <dbReference type="ARBA" id="ARBA00022691"/>
    </source>
</evidence>
<dbReference type="PANTHER" id="PTHR11579">
    <property type="entry name" value="PROTEIN-L-ISOASPARTATE O-METHYLTRANSFERASE"/>
    <property type="match status" value="1"/>
</dbReference>
<evidence type="ECO:0000256" key="1">
    <source>
        <dbReference type="ARBA" id="ARBA00004496"/>
    </source>
</evidence>
<keyword evidence="7" id="KW-0808">Transferase</keyword>
<dbReference type="RefSeq" id="WP_394300440.1">
    <property type="nucleotide sequence ID" value="NZ_JBHMQT010000011.1"/>
</dbReference>
<accession>A0ABV6U1B9</accession>
<protein>
    <recommendedName>
        <fullName evidence="4">Protein-L-isoaspartate O-methyltransferase</fullName>
        <ecNumber evidence="3">2.1.1.77</ecNumber>
    </recommendedName>
    <alternativeName>
        <fullName evidence="11">L-isoaspartyl protein carboxyl methyltransferase</fullName>
    </alternativeName>
    <alternativeName>
        <fullName evidence="9">Protein L-isoaspartyl methyltransferase</fullName>
    </alternativeName>
    <alternativeName>
        <fullName evidence="10">Protein-beta-aspartate methyltransferase</fullName>
    </alternativeName>
</protein>
<dbReference type="PANTHER" id="PTHR11579:SF0">
    <property type="entry name" value="PROTEIN-L-ISOASPARTATE(D-ASPARTATE) O-METHYLTRANSFERASE"/>
    <property type="match status" value="1"/>
</dbReference>
<keyword evidence="8" id="KW-0949">S-adenosyl-L-methionine</keyword>
<organism evidence="12 13">
    <name type="scientific">Sphaerimonospora cavernae</name>
    <dbReference type="NCBI Taxonomy" id="1740611"/>
    <lineage>
        <taxon>Bacteria</taxon>
        <taxon>Bacillati</taxon>
        <taxon>Actinomycetota</taxon>
        <taxon>Actinomycetes</taxon>
        <taxon>Streptosporangiales</taxon>
        <taxon>Streptosporangiaceae</taxon>
        <taxon>Sphaerimonospora</taxon>
    </lineage>
</organism>
<keyword evidence="6 12" id="KW-0489">Methyltransferase</keyword>
<evidence type="ECO:0000256" key="7">
    <source>
        <dbReference type="ARBA" id="ARBA00022679"/>
    </source>
</evidence>
<keyword evidence="13" id="KW-1185">Reference proteome</keyword>
<evidence type="ECO:0000256" key="2">
    <source>
        <dbReference type="ARBA" id="ARBA00005369"/>
    </source>
</evidence>
<reference evidence="12 13" key="1">
    <citation type="submission" date="2024-09" db="EMBL/GenBank/DDBJ databases">
        <authorList>
            <person name="Sun Q."/>
            <person name="Mori K."/>
        </authorList>
    </citation>
    <scope>NUCLEOTIDE SEQUENCE [LARGE SCALE GENOMIC DNA]</scope>
    <source>
        <strain evidence="12 13">TBRC 1851</strain>
    </source>
</reference>
<dbReference type="SUPFAM" id="SSF53335">
    <property type="entry name" value="S-adenosyl-L-methionine-dependent methyltransferases"/>
    <property type="match status" value="1"/>
</dbReference>
<evidence type="ECO:0000256" key="10">
    <source>
        <dbReference type="ARBA" id="ARBA00031323"/>
    </source>
</evidence>
<dbReference type="Proteomes" id="UP001589870">
    <property type="component" value="Unassembled WGS sequence"/>
</dbReference>